<dbReference type="RefSeq" id="WP_143050031.1">
    <property type="nucleotide sequence ID" value="NZ_BOND01000005.1"/>
</dbReference>
<feature type="transmembrane region" description="Helical" evidence="1">
    <location>
        <begin position="136"/>
        <end position="157"/>
    </location>
</feature>
<feature type="transmembrane region" description="Helical" evidence="1">
    <location>
        <begin position="246"/>
        <end position="269"/>
    </location>
</feature>
<evidence type="ECO:0000313" key="3">
    <source>
        <dbReference type="Proteomes" id="UP000199632"/>
    </source>
</evidence>
<feature type="transmembrane region" description="Helical" evidence="1">
    <location>
        <begin position="329"/>
        <end position="353"/>
    </location>
</feature>
<keyword evidence="1" id="KW-0812">Transmembrane</keyword>
<dbReference type="OrthoDB" id="3292770at2"/>
<reference evidence="3" key="1">
    <citation type="submission" date="2016-10" db="EMBL/GenBank/DDBJ databases">
        <authorList>
            <person name="Varghese N."/>
            <person name="Submissions S."/>
        </authorList>
    </citation>
    <scope>NUCLEOTIDE SEQUENCE [LARGE SCALE GENOMIC DNA]</scope>
    <source>
        <strain evidence="3">DSM 44718</strain>
    </source>
</reference>
<feature type="transmembrane region" description="Helical" evidence="1">
    <location>
        <begin position="22"/>
        <end position="41"/>
    </location>
</feature>
<proteinExistence type="predicted"/>
<gene>
    <name evidence="2" type="ORF">SAMN05421684_7247</name>
</gene>
<dbReference type="EMBL" id="FNQB01000004">
    <property type="protein sequence ID" value="SDZ61439.1"/>
    <property type="molecule type" value="Genomic_DNA"/>
</dbReference>
<feature type="transmembrane region" description="Helical" evidence="1">
    <location>
        <begin position="222"/>
        <end position="240"/>
    </location>
</feature>
<evidence type="ECO:0000313" key="2">
    <source>
        <dbReference type="EMBL" id="SDZ61439.1"/>
    </source>
</evidence>
<dbReference type="AlphaFoldDB" id="A0A1H3UIE3"/>
<accession>A0A1H3UIE3</accession>
<organism evidence="2 3">
    <name type="scientific">Asanoa ishikariensis</name>
    <dbReference type="NCBI Taxonomy" id="137265"/>
    <lineage>
        <taxon>Bacteria</taxon>
        <taxon>Bacillati</taxon>
        <taxon>Actinomycetota</taxon>
        <taxon>Actinomycetes</taxon>
        <taxon>Micromonosporales</taxon>
        <taxon>Micromonosporaceae</taxon>
        <taxon>Asanoa</taxon>
    </lineage>
</organism>
<sequence length="361" mass="36937">MILLLAWTIAYGVVLTLVDERPGPVSVVVGWAVVPLLWVALSQLRWAVGRVSVTDPATRLLSAAVAALPTGRRGWGRAMLAELASLEGRAARWRFALSCVRATLSLPPAGGWPVPTAVVALAVAAVAAVGRAAMPGLTVFAMTFTGLVGALAATAVARSHRPRLAVPAVVVTLGVAAAIAATVYFLRHEPATHLAAPAAVALAVALAGCLFVALAGPRSSHLGAGAGVVFAAWFLLSNRSGEPPAVLVPLLGAVLVLVPMAAFFVPAFVAGRSGRSFRPGLRAAMWTVAVAMPLTYAVWLPEALRRHAIDGRTLDGELLAPASANLADALAFCLAIFPIFGLALGLAGAALGARNAPAVRR</sequence>
<feature type="transmembrane region" description="Helical" evidence="1">
    <location>
        <begin position="192"/>
        <end position="215"/>
    </location>
</feature>
<dbReference type="Proteomes" id="UP000199632">
    <property type="component" value="Unassembled WGS sequence"/>
</dbReference>
<dbReference type="STRING" id="137265.SAMN05421684_7247"/>
<evidence type="ECO:0000256" key="1">
    <source>
        <dbReference type="SAM" id="Phobius"/>
    </source>
</evidence>
<name>A0A1H3UIE3_9ACTN</name>
<keyword evidence="1" id="KW-1133">Transmembrane helix</keyword>
<protein>
    <submittedName>
        <fullName evidence="2">Uncharacterized protein</fullName>
    </submittedName>
</protein>
<feature type="transmembrane region" description="Helical" evidence="1">
    <location>
        <begin position="111"/>
        <end position="130"/>
    </location>
</feature>
<feature type="transmembrane region" description="Helical" evidence="1">
    <location>
        <begin position="281"/>
        <end position="299"/>
    </location>
</feature>
<feature type="transmembrane region" description="Helical" evidence="1">
    <location>
        <begin position="164"/>
        <end position="186"/>
    </location>
</feature>
<keyword evidence="1" id="KW-0472">Membrane</keyword>
<keyword evidence="3" id="KW-1185">Reference proteome</keyword>